<dbReference type="Proteomes" id="UP000694941">
    <property type="component" value="Unplaced"/>
</dbReference>
<evidence type="ECO:0000313" key="9">
    <source>
        <dbReference type="RefSeq" id="XP_013783866.1"/>
    </source>
</evidence>
<dbReference type="InterPro" id="IPR007109">
    <property type="entry name" value="Brix"/>
</dbReference>
<proteinExistence type="inferred from homology"/>
<feature type="domain" description="Brix" evidence="7">
    <location>
        <begin position="31"/>
        <end position="234"/>
    </location>
</feature>
<keyword evidence="4 6" id="KW-0539">Nucleus</keyword>
<reference evidence="9" key="1">
    <citation type="submission" date="2025-08" db="UniProtKB">
        <authorList>
            <consortium name="RefSeq"/>
        </authorList>
    </citation>
    <scope>IDENTIFICATION</scope>
    <source>
        <tissue evidence="9">Muscle</tissue>
    </source>
</reference>
<evidence type="ECO:0000256" key="2">
    <source>
        <dbReference type="ARBA" id="ARBA00010782"/>
    </source>
</evidence>
<organism evidence="8 9">
    <name type="scientific">Limulus polyphemus</name>
    <name type="common">Atlantic horseshoe crab</name>
    <dbReference type="NCBI Taxonomy" id="6850"/>
    <lineage>
        <taxon>Eukaryota</taxon>
        <taxon>Metazoa</taxon>
        <taxon>Ecdysozoa</taxon>
        <taxon>Arthropoda</taxon>
        <taxon>Chelicerata</taxon>
        <taxon>Merostomata</taxon>
        <taxon>Xiphosura</taxon>
        <taxon>Limulidae</taxon>
        <taxon>Limulus</taxon>
    </lineage>
</organism>
<protein>
    <recommendedName>
        <fullName evidence="3 6">Ribosome production factor 2 homolog</fullName>
    </recommendedName>
    <alternativeName>
        <fullName evidence="5 6">Ribosome biogenesis protein RPF2 homolog</fullName>
    </alternativeName>
</protein>
<evidence type="ECO:0000256" key="1">
    <source>
        <dbReference type="ARBA" id="ARBA00004604"/>
    </source>
</evidence>
<dbReference type="SMART" id="SM00879">
    <property type="entry name" value="Brix"/>
    <property type="match status" value="1"/>
</dbReference>
<dbReference type="PANTHER" id="PTHR12728:SF0">
    <property type="entry name" value="RIBOSOME PRODUCTION FACTOR 2 HOMOLOG"/>
    <property type="match status" value="1"/>
</dbReference>
<gene>
    <name evidence="9" type="primary">LOC106468017</name>
</gene>
<comment type="similarity">
    <text evidence="2 6">Belongs to the RPF2 family.</text>
</comment>
<evidence type="ECO:0000313" key="8">
    <source>
        <dbReference type="Proteomes" id="UP000694941"/>
    </source>
</evidence>
<evidence type="ECO:0000259" key="7">
    <source>
        <dbReference type="PROSITE" id="PS50833"/>
    </source>
</evidence>
<accession>A0ABM1BKL7</accession>
<evidence type="ECO:0000256" key="6">
    <source>
        <dbReference type="RuleBase" id="RU367086"/>
    </source>
</evidence>
<comment type="subcellular location">
    <subcellularLocation>
        <location evidence="1 6">Nucleus</location>
        <location evidence="1 6">Nucleolus</location>
    </subcellularLocation>
</comment>
<name>A0ABM1BKL7_LIMPO</name>
<dbReference type="RefSeq" id="XP_013783866.1">
    <property type="nucleotide sequence ID" value="XM_013928412.2"/>
</dbReference>
<dbReference type="Pfam" id="PF04427">
    <property type="entry name" value="Brix"/>
    <property type="match status" value="1"/>
</dbReference>
<dbReference type="InterPro" id="IPR039770">
    <property type="entry name" value="Rpf2"/>
</dbReference>
<keyword evidence="8" id="KW-1185">Reference proteome</keyword>
<evidence type="ECO:0000256" key="3">
    <source>
        <dbReference type="ARBA" id="ARBA00020387"/>
    </source>
</evidence>
<dbReference type="PROSITE" id="PS50833">
    <property type="entry name" value="BRIX"/>
    <property type="match status" value="1"/>
</dbReference>
<evidence type="ECO:0000256" key="5">
    <source>
        <dbReference type="ARBA" id="ARBA00030889"/>
    </source>
</evidence>
<sequence length="320" mass="37029">MGVLHRVKKPQTRKGKLYLENKEPKVQENAKTAIFVRGSTASEVVLKAMKDFCSLKKPHGVFFNRKNETRPFEDPLSLEFFSKKNDASLFMFGSHNKKRPHNLIIGRMYDYHVLDMLELGVESFQPLAEFEGPKIPVGTKPVLLFAGETFETEPDYQRLKNLFLDFFRGQEISRVRLQGLEHVIIFIAVEDMIYWRNYRILMKKSGTKIPRIELVEMGPRMNLSVRRTKLASEDMFKLAKKQPSVLKPKKKKNVKQTALGSTVGRIHMKRQDFGKLQTRKIKSLKKTKPEQTKFGKNSKSLAPVSNYAKDAKFSRILHAR</sequence>
<dbReference type="GeneID" id="106468017"/>
<evidence type="ECO:0000256" key="4">
    <source>
        <dbReference type="ARBA" id="ARBA00023242"/>
    </source>
</evidence>
<dbReference type="PANTHER" id="PTHR12728">
    <property type="entry name" value="BRIX DOMAIN CONTAINING PROTEIN"/>
    <property type="match status" value="1"/>
</dbReference>